<evidence type="ECO:0000313" key="1">
    <source>
        <dbReference type="EMBL" id="CAL1674323.1"/>
    </source>
</evidence>
<dbReference type="Proteomes" id="UP001497644">
    <property type="component" value="Chromosome 1"/>
</dbReference>
<gene>
    <name evidence="1" type="ORF">LPLAT_LOCUS1012</name>
</gene>
<evidence type="ECO:0000313" key="2">
    <source>
        <dbReference type="Proteomes" id="UP001497644"/>
    </source>
</evidence>
<dbReference type="AlphaFoldDB" id="A0AAV2N5G8"/>
<protein>
    <submittedName>
        <fullName evidence="1">Uncharacterized protein</fullName>
    </submittedName>
</protein>
<dbReference type="EMBL" id="OZ034824">
    <property type="protein sequence ID" value="CAL1674323.1"/>
    <property type="molecule type" value="Genomic_DNA"/>
</dbReference>
<keyword evidence="2" id="KW-1185">Reference proteome</keyword>
<reference evidence="1 2" key="1">
    <citation type="submission" date="2024-04" db="EMBL/GenBank/DDBJ databases">
        <authorList>
            <consortium name="Molecular Ecology Group"/>
        </authorList>
    </citation>
    <scope>NUCLEOTIDE SEQUENCE [LARGE SCALE GENOMIC DNA]</scope>
</reference>
<sequence>MTREKERFGLICVSIDVCYVPNVYPCHCDTRKRYNTPWQEKKGGRNVYTKSTSIYQIYGTHNSVRHLTSCTYSSARILLRNIIHMHTHTYTCCNTKYETLARDPECPRFDERERDIRISLFAILYRKRKRKKNRHLPNKTHCCEINYARVLSRDITVVVMIICRRLPYKHDYRYKLLSLNF</sequence>
<organism evidence="1 2">
    <name type="scientific">Lasius platythorax</name>
    <dbReference type="NCBI Taxonomy" id="488582"/>
    <lineage>
        <taxon>Eukaryota</taxon>
        <taxon>Metazoa</taxon>
        <taxon>Ecdysozoa</taxon>
        <taxon>Arthropoda</taxon>
        <taxon>Hexapoda</taxon>
        <taxon>Insecta</taxon>
        <taxon>Pterygota</taxon>
        <taxon>Neoptera</taxon>
        <taxon>Endopterygota</taxon>
        <taxon>Hymenoptera</taxon>
        <taxon>Apocrita</taxon>
        <taxon>Aculeata</taxon>
        <taxon>Formicoidea</taxon>
        <taxon>Formicidae</taxon>
        <taxon>Formicinae</taxon>
        <taxon>Lasius</taxon>
        <taxon>Lasius</taxon>
    </lineage>
</organism>
<accession>A0AAV2N5G8</accession>
<proteinExistence type="predicted"/>
<name>A0AAV2N5G8_9HYME</name>